<evidence type="ECO:0000259" key="5">
    <source>
        <dbReference type="PROSITE" id="PS50931"/>
    </source>
</evidence>
<sequence length="309" mass="35195">MHNYKLLIALDSLLKTRNLTLSAQELNVSQSAMSKTLLQIRDAFGDPILIREGNQFSLSQRANHLQKELPELLQRLNRLYSPEEIIPKEITRRFTLAFNAFIAPKILPVICQQLEKQSPLSSLTTQLWQSEDLSQLHKGSVDVVATMAEEIPDNLYGKRLGGDKYVVLMSASHPLADRSMTTKRYADAKHILVNGVVDKQREVDRLIADAGQKRRIFATAPSFDSGVEALLLTQTLMTVPLHIAAGFADRDLLVKPMPFDTDEHSYYLLWHARYNNDPEHQWFRELCLPLIKDDLSKSIELGKKHFHSE</sequence>
<dbReference type="AlphaFoldDB" id="A0A511QXT5"/>
<accession>A0A511QXT5</accession>
<dbReference type="Gene3D" id="3.40.190.10">
    <property type="entry name" value="Periplasmic binding protein-like II"/>
    <property type="match status" value="2"/>
</dbReference>
<dbReference type="EMBL" id="BJXK01000025">
    <property type="protein sequence ID" value="GEM81536.1"/>
    <property type="molecule type" value="Genomic_DNA"/>
</dbReference>
<evidence type="ECO:0000256" key="1">
    <source>
        <dbReference type="ARBA" id="ARBA00009437"/>
    </source>
</evidence>
<dbReference type="OrthoDB" id="6621790at2"/>
<evidence type="ECO:0000256" key="4">
    <source>
        <dbReference type="ARBA" id="ARBA00023163"/>
    </source>
</evidence>
<proteinExistence type="inferred from homology"/>
<evidence type="ECO:0000313" key="7">
    <source>
        <dbReference type="Proteomes" id="UP000321113"/>
    </source>
</evidence>
<dbReference type="InterPro" id="IPR037402">
    <property type="entry name" value="YidZ_PBP2"/>
</dbReference>
<dbReference type="GO" id="GO:0003700">
    <property type="term" value="F:DNA-binding transcription factor activity"/>
    <property type="evidence" value="ECO:0007669"/>
    <property type="project" value="InterPro"/>
</dbReference>
<dbReference type="PANTHER" id="PTHR30118:SF15">
    <property type="entry name" value="TRANSCRIPTIONAL REGULATORY PROTEIN"/>
    <property type="match status" value="1"/>
</dbReference>
<dbReference type="RefSeq" id="WP_119010394.1">
    <property type="nucleotide sequence ID" value="NZ_BJXK01000025.1"/>
</dbReference>
<dbReference type="Pfam" id="PF03466">
    <property type="entry name" value="LysR_substrate"/>
    <property type="match status" value="1"/>
</dbReference>
<comment type="similarity">
    <text evidence="1">Belongs to the LysR transcriptional regulatory family.</text>
</comment>
<name>A0A511QXT5_9VIBR</name>
<keyword evidence="2" id="KW-0805">Transcription regulation</keyword>
<evidence type="ECO:0000256" key="3">
    <source>
        <dbReference type="ARBA" id="ARBA00023125"/>
    </source>
</evidence>
<keyword evidence="3" id="KW-0238">DNA-binding</keyword>
<protein>
    <submittedName>
        <fullName evidence="6">LysR family transcriptional regulator</fullName>
    </submittedName>
</protein>
<dbReference type="Gene3D" id="1.10.10.10">
    <property type="entry name" value="Winged helix-like DNA-binding domain superfamily/Winged helix DNA-binding domain"/>
    <property type="match status" value="1"/>
</dbReference>
<reference evidence="6 7" key="1">
    <citation type="submission" date="2019-07" db="EMBL/GenBank/DDBJ databases">
        <title>Whole genome shotgun sequence of Vibrio superstes NBRC 103154.</title>
        <authorList>
            <person name="Hosoyama A."/>
            <person name="Uohara A."/>
            <person name="Ohji S."/>
            <person name="Ichikawa N."/>
        </authorList>
    </citation>
    <scope>NUCLEOTIDE SEQUENCE [LARGE SCALE GENOMIC DNA]</scope>
    <source>
        <strain evidence="6 7">NBRC 103154</strain>
    </source>
</reference>
<dbReference type="SUPFAM" id="SSF46785">
    <property type="entry name" value="Winged helix' DNA-binding domain"/>
    <property type="match status" value="1"/>
</dbReference>
<feature type="domain" description="HTH lysR-type" evidence="5">
    <location>
        <begin position="1"/>
        <end position="59"/>
    </location>
</feature>
<dbReference type="CDD" id="cd08417">
    <property type="entry name" value="PBP2_Nitroaromatics_like"/>
    <property type="match status" value="1"/>
</dbReference>
<dbReference type="InterPro" id="IPR000847">
    <property type="entry name" value="LysR_HTH_N"/>
</dbReference>
<dbReference type="Pfam" id="PF00126">
    <property type="entry name" value="HTH_1"/>
    <property type="match status" value="1"/>
</dbReference>
<dbReference type="PANTHER" id="PTHR30118">
    <property type="entry name" value="HTH-TYPE TRANSCRIPTIONAL REGULATOR LEUO-RELATED"/>
    <property type="match status" value="1"/>
</dbReference>
<dbReference type="Proteomes" id="UP000321113">
    <property type="component" value="Unassembled WGS sequence"/>
</dbReference>
<dbReference type="SUPFAM" id="SSF53850">
    <property type="entry name" value="Periplasmic binding protein-like II"/>
    <property type="match status" value="1"/>
</dbReference>
<keyword evidence="7" id="KW-1185">Reference proteome</keyword>
<dbReference type="InterPro" id="IPR036390">
    <property type="entry name" value="WH_DNA-bd_sf"/>
</dbReference>
<dbReference type="InterPro" id="IPR005119">
    <property type="entry name" value="LysR_subst-bd"/>
</dbReference>
<evidence type="ECO:0000256" key="2">
    <source>
        <dbReference type="ARBA" id="ARBA00023015"/>
    </source>
</evidence>
<dbReference type="InterPro" id="IPR050389">
    <property type="entry name" value="LysR-type_TF"/>
</dbReference>
<dbReference type="InterPro" id="IPR036388">
    <property type="entry name" value="WH-like_DNA-bd_sf"/>
</dbReference>
<comment type="caution">
    <text evidence="6">The sequence shown here is derived from an EMBL/GenBank/DDBJ whole genome shotgun (WGS) entry which is preliminary data.</text>
</comment>
<gene>
    <name evidence="6" type="ORF">VSU01S_37810</name>
</gene>
<keyword evidence="4" id="KW-0804">Transcription</keyword>
<evidence type="ECO:0000313" key="6">
    <source>
        <dbReference type="EMBL" id="GEM81536.1"/>
    </source>
</evidence>
<dbReference type="PROSITE" id="PS50931">
    <property type="entry name" value="HTH_LYSR"/>
    <property type="match status" value="1"/>
</dbReference>
<dbReference type="GO" id="GO:0003677">
    <property type="term" value="F:DNA binding"/>
    <property type="evidence" value="ECO:0007669"/>
    <property type="project" value="UniProtKB-KW"/>
</dbReference>
<organism evidence="6 7">
    <name type="scientific">Vibrio superstes NBRC 103154</name>
    <dbReference type="NCBI Taxonomy" id="1219062"/>
    <lineage>
        <taxon>Bacteria</taxon>
        <taxon>Pseudomonadati</taxon>
        <taxon>Pseudomonadota</taxon>
        <taxon>Gammaproteobacteria</taxon>
        <taxon>Vibrionales</taxon>
        <taxon>Vibrionaceae</taxon>
        <taxon>Vibrio</taxon>
    </lineage>
</organism>